<feature type="non-terminal residue" evidence="1">
    <location>
        <position position="1"/>
    </location>
</feature>
<accession>A0ACA9R9G4</accession>
<comment type="caution">
    <text evidence="1">The sequence shown here is derived from an EMBL/GenBank/DDBJ whole genome shotgun (WGS) entry which is preliminary data.</text>
</comment>
<evidence type="ECO:0000313" key="1">
    <source>
        <dbReference type="EMBL" id="CAG8782258.1"/>
    </source>
</evidence>
<dbReference type="EMBL" id="CAJVQC010045966">
    <property type="protein sequence ID" value="CAG8782258.1"/>
    <property type="molecule type" value="Genomic_DNA"/>
</dbReference>
<feature type="non-terminal residue" evidence="1">
    <location>
        <position position="220"/>
    </location>
</feature>
<organism evidence="1 2">
    <name type="scientific">Racocetra persica</name>
    <dbReference type="NCBI Taxonomy" id="160502"/>
    <lineage>
        <taxon>Eukaryota</taxon>
        <taxon>Fungi</taxon>
        <taxon>Fungi incertae sedis</taxon>
        <taxon>Mucoromycota</taxon>
        <taxon>Glomeromycotina</taxon>
        <taxon>Glomeromycetes</taxon>
        <taxon>Diversisporales</taxon>
        <taxon>Gigasporaceae</taxon>
        <taxon>Racocetra</taxon>
    </lineage>
</organism>
<sequence length="220" mass="24694">IDRLLAVILNTNNLKELIAFPKNIDGTYALIKQKDEQIGGKITKDLIDKLEAVSKLDLKKQAKKDKDGNDLKDSQGNIIYEEIVDLSPLKTLLEELKTKGVSADLSSTNNKIDEVKTKVEGIKSGGIAVLLLGYVAFLKPAPDINVYEEKAKKEEIESNNSLKDKVLPETKEQNSTEPYYYSFIRLKGQNIDLPVIFKIKDEQENLTELSLKKGLFLELT</sequence>
<evidence type="ECO:0000313" key="2">
    <source>
        <dbReference type="Proteomes" id="UP000789920"/>
    </source>
</evidence>
<keyword evidence="2" id="KW-1185">Reference proteome</keyword>
<proteinExistence type="predicted"/>
<protein>
    <submittedName>
        <fullName evidence="1">36833_t:CDS:1</fullName>
    </submittedName>
</protein>
<gene>
    <name evidence="1" type="ORF">RPERSI_LOCUS17773</name>
</gene>
<dbReference type="Proteomes" id="UP000789920">
    <property type="component" value="Unassembled WGS sequence"/>
</dbReference>
<name>A0ACA9R9G4_9GLOM</name>
<reference evidence="1" key="1">
    <citation type="submission" date="2021-06" db="EMBL/GenBank/DDBJ databases">
        <authorList>
            <person name="Kallberg Y."/>
            <person name="Tangrot J."/>
            <person name="Rosling A."/>
        </authorList>
    </citation>
    <scope>NUCLEOTIDE SEQUENCE</scope>
    <source>
        <strain evidence="1">MA461A</strain>
    </source>
</reference>